<evidence type="ECO:0000256" key="1">
    <source>
        <dbReference type="ARBA" id="ARBA00004409"/>
    </source>
</evidence>
<dbReference type="GO" id="GO:0006888">
    <property type="term" value="P:endoplasmic reticulum to Golgi vesicle-mediated transport"/>
    <property type="evidence" value="ECO:0007669"/>
    <property type="project" value="InterPro"/>
</dbReference>
<evidence type="ECO:0000256" key="10">
    <source>
        <dbReference type="SAM" id="Phobius"/>
    </source>
</evidence>
<sequence length="271" mass="29819">MRRSTKSSSKTTSDLPLTFDLTSSSSNNGNDSADMTTPSSEFDQLRREATKLERQLEDRVSKYQLFSTNGGGDSASLDYTEMGLSSRQNGAPDNNHEALASEIQRTMSALGNLTGNMANIAKRTNSSQHSLLVKRYREILFDYKADFEKAAQAVQKRRETAALFHGAGRNGSLNNEDGGATEHLLRERNAINNSIKSADTVLSQASEIRANLRTQRNSLGVSMGYVSNIASNVPGLNHVMDAIRRKRSRDDLILSGVIATCILFTLWYLFG</sequence>
<feature type="compositionally biased region" description="Low complexity" evidence="9">
    <location>
        <begin position="23"/>
        <end position="32"/>
    </location>
</feature>
<evidence type="ECO:0000256" key="4">
    <source>
        <dbReference type="ARBA" id="ARBA00022692"/>
    </source>
</evidence>
<dbReference type="EMBL" id="HBGY01007032">
    <property type="protein sequence ID" value="CAD9564171.1"/>
    <property type="molecule type" value="Transcribed_RNA"/>
</dbReference>
<dbReference type="GO" id="GO:0005484">
    <property type="term" value="F:SNAP receptor activity"/>
    <property type="evidence" value="ECO:0007669"/>
    <property type="project" value="TreeGrafter"/>
</dbReference>
<dbReference type="AlphaFoldDB" id="A0A7S2NX08"/>
<evidence type="ECO:0000256" key="5">
    <source>
        <dbReference type="ARBA" id="ARBA00022927"/>
    </source>
</evidence>
<protein>
    <recommendedName>
        <fullName evidence="12">Golgi SNAP receptor complex member 1</fullName>
    </recommendedName>
</protein>
<comment type="similarity">
    <text evidence="2">Belongs to the GOSR1 family.</text>
</comment>
<dbReference type="GO" id="GO:0048219">
    <property type="term" value="P:inter-Golgi cisterna vesicle-mediated transport"/>
    <property type="evidence" value="ECO:0007669"/>
    <property type="project" value="TreeGrafter"/>
</dbReference>
<keyword evidence="5" id="KW-0653">Protein transport</keyword>
<keyword evidence="6 10" id="KW-1133">Transmembrane helix</keyword>
<evidence type="ECO:0000313" key="11">
    <source>
        <dbReference type="EMBL" id="CAD9564171.1"/>
    </source>
</evidence>
<feature type="compositionally biased region" description="Low complexity" evidence="9">
    <location>
        <begin position="1"/>
        <end position="13"/>
    </location>
</feature>
<feature type="compositionally biased region" description="Polar residues" evidence="9">
    <location>
        <begin position="33"/>
        <end position="42"/>
    </location>
</feature>
<keyword evidence="3" id="KW-0813">Transport</keyword>
<dbReference type="GO" id="GO:0031201">
    <property type="term" value="C:SNARE complex"/>
    <property type="evidence" value="ECO:0007669"/>
    <property type="project" value="TreeGrafter"/>
</dbReference>
<feature type="region of interest" description="Disordered" evidence="9">
    <location>
        <begin position="1"/>
        <end position="43"/>
    </location>
</feature>
<organism evidence="11">
    <name type="scientific">Leptocylindrus danicus</name>
    <dbReference type="NCBI Taxonomy" id="163516"/>
    <lineage>
        <taxon>Eukaryota</taxon>
        <taxon>Sar</taxon>
        <taxon>Stramenopiles</taxon>
        <taxon>Ochrophyta</taxon>
        <taxon>Bacillariophyta</taxon>
        <taxon>Coscinodiscophyceae</taxon>
        <taxon>Chaetocerotophycidae</taxon>
        <taxon>Leptocylindrales</taxon>
        <taxon>Leptocylindraceae</taxon>
        <taxon>Leptocylindrus</taxon>
    </lineage>
</organism>
<reference evidence="11" key="1">
    <citation type="submission" date="2021-01" db="EMBL/GenBank/DDBJ databases">
        <authorList>
            <person name="Corre E."/>
            <person name="Pelletier E."/>
            <person name="Niang G."/>
            <person name="Scheremetjew M."/>
            <person name="Finn R."/>
            <person name="Kale V."/>
            <person name="Holt S."/>
            <person name="Cochrane G."/>
            <person name="Meng A."/>
            <person name="Brown T."/>
            <person name="Cohen L."/>
        </authorList>
    </citation>
    <scope>NUCLEOTIDE SEQUENCE</scope>
    <source>
        <strain evidence="11">B650</strain>
    </source>
</reference>
<dbReference type="GO" id="GO:0000139">
    <property type="term" value="C:Golgi membrane"/>
    <property type="evidence" value="ECO:0007669"/>
    <property type="project" value="UniProtKB-SubCell"/>
</dbReference>
<evidence type="ECO:0000256" key="8">
    <source>
        <dbReference type="ARBA" id="ARBA00023136"/>
    </source>
</evidence>
<dbReference type="PANTHER" id="PTHR21094:SF2">
    <property type="entry name" value="GOLGI SNAP RECEPTOR COMPLEX MEMBER 1"/>
    <property type="match status" value="1"/>
</dbReference>
<keyword evidence="8 10" id="KW-0472">Membrane</keyword>
<dbReference type="GO" id="GO:0005801">
    <property type="term" value="C:cis-Golgi network"/>
    <property type="evidence" value="ECO:0007669"/>
    <property type="project" value="InterPro"/>
</dbReference>
<dbReference type="GO" id="GO:0015031">
    <property type="term" value="P:protein transport"/>
    <property type="evidence" value="ECO:0007669"/>
    <property type="project" value="UniProtKB-KW"/>
</dbReference>
<evidence type="ECO:0000256" key="2">
    <source>
        <dbReference type="ARBA" id="ARBA00008473"/>
    </source>
</evidence>
<dbReference type="InterPro" id="IPR023601">
    <property type="entry name" value="Golgi_SNAP_su1"/>
</dbReference>
<evidence type="ECO:0000256" key="6">
    <source>
        <dbReference type="ARBA" id="ARBA00022989"/>
    </source>
</evidence>
<evidence type="ECO:0000256" key="3">
    <source>
        <dbReference type="ARBA" id="ARBA00022448"/>
    </source>
</evidence>
<evidence type="ECO:0008006" key="12">
    <source>
        <dbReference type="Google" id="ProtNLM"/>
    </source>
</evidence>
<dbReference type="GO" id="GO:0005797">
    <property type="term" value="C:Golgi medial cisterna"/>
    <property type="evidence" value="ECO:0007669"/>
    <property type="project" value="TreeGrafter"/>
</dbReference>
<name>A0A7S2NX08_9STRA</name>
<keyword evidence="7" id="KW-0333">Golgi apparatus</keyword>
<dbReference type="GO" id="GO:0006906">
    <property type="term" value="P:vesicle fusion"/>
    <property type="evidence" value="ECO:0007669"/>
    <property type="project" value="TreeGrafter"/>
</dbReference>
<gene>
    <name evidence="11" type="ORF">LDAN0321_LOCUS4362</name>
</gene>
<dbReference type="PANTHER" id="PTHR21094">
    <property type="entry name" value="GOS-28 SNARE- RELATED"/>
    <property type="match status" value="1"/>
</dbReference>
<evidence type="ECO:0000256" key="9">
    <source>
        <dbReference type="SAM" id="MobiDB-lite"/>
    </source>
</evidence>
<keyword evidence="4 10" id="KW-0812">Transmembrane</keyword>
<proteinExistence type="inferred from homology"/>
<comment type="subcellular location">
    <subcellularLocation>
        <location evidence="1">Golgi apparatus membrane</location>
        <topology evidence="1">Single-pass type IV membrane protein</topology>
    </subcellularLocation>
</comment>
<accession>A0A7S2NX08</accession>
<dbReference type="Pfam" id="PF12352">
    <property type="entry name" value="V-SNARE_C"/>
    <property type="match status" value="1"/>
</dbReference>
<feature type="transmembrane region" description="Helical" evidence="10">
    <location>
        <begin position="252"/>
        <end position="270"/>
    </location>
</feature>
<evidence type="ECO:0000256" key="7">
    <source>
        <dbReference type="ARBA" id="ARBA00023034"/>
    </source>
</evidence>